<sequence length="409" mass="46168">MHCLKILDLSNTYILYLPESMSNLVNLHALLLVNCVCLEYVPSLVKPKALKELKLSRSPIREVPQGMEELVNLRNLDLSFNKSLHMLPCWTLCRVSQLQILRIEGSGAFVSAQEVFGYLRQLKVLGAQFLNVQELASFVTSQQCQALENYRLIVGNNFEYINKSVGKEVHAISFDSKPFGIGVDSLVLPSNIEYFGITRCEDLISLSDILSLRDAGHLRICLLQYSNGIESIFSSSSVSEDCQIPLRIVEELRLLDLPRFRVLVDGVVPPHNISFNLKKLYFYRCSSVKNIFPAMLQKFPNLEELTVPDCENVEDIIVEVEMRYQGHHQDDSNTITLRNLKSLRLGKLPILKNIYKGIMVCESLQDILVHSCPMLRRLPLSFHMNSGHASAPPGQHIRGDRVVGISAMG</sequence>
<name>A0ACC0IUC6_9ERIC</name>
<accession>A0ACC0IUC6</accession>
<gene>
    <name evidence="1" type="ORF">LOK49_LG02G03212</name>
</gene>
<reference evidence="1 2" key="1">
    <citation type="journal article" date="2022" name="Plant J.">
        <title>Chromosome-level genome of Camellia lanceoleosa provides a valuable resource for understanding genome evolution and self-incompatibility.</title>
        <authorList>
            <person name="Gong W."/>
            <person name="Xiao S."/>
            <person name="Wang L."/>
            <person name="Liao Z."/>
            <person name="Chang Y."/>
            <person name="Mo W."/>
            <person name="Hu G."/>
            <person name="Li W."/>
            <person name="Zhao G."/>
            <person name="Zhu H."/>
            <person name="Hu X."/>
            <person name="Ji K."/>
            <person name="Xiang X."/>
            <person name="Song Q."/>
            <person name="Yuan D."/>
            <person name="Jin S."/>
            <person name="Zhang L."/>
        </authorList>
    </citation>
    <scope>NUCLEOTIDE SEQUENCE [LARGE SCALE GENOMIC DNA]</scope>
    <source>
        <strain evidence="1">SQ_2022a</strain>
    </source>
</reference>
<organism evidence="1 2">
    <name type="scientific">Camellia lanceoleosa</name>
    <dbReference type="NCBI Taxonomy" id="1840588"/>
    <lineage>
        <taxon>Eukaryota</taxon>
        <taxon>Viridiplantae</taxon>
        <taxon>Streptophyta</taxon>
        <taxon>Embryophyta</taxon>
        <taxon>Tracheophyta</taxon>
        <taxon>Spermatophyta</taxon>
        <taxon>Magnoliopsida</taxon>
        <taxon>eudicotyledons</taxon>
        <taxon>Gunneridae</taxon>
        <taxon>Pentapetalae</taxon>
        <taxon>asterids</taxon>
        <taxon>Ericales</taxon>
        <taxon>Theaceae</taxon>
        <taxon>Camellia</taxon>
    </lineage>
</organism>
<dbReference type="Proteomes" id="UP001060215">
    <property type="component" value="Chromosome 3"/>
</dbReference>
<evidence type="ECO:0000313" key="1">
    <source>
        <dbReference type="EMBL" id="KAI8028542.1"/>
    </source>
</evidence>
<evidence type="ECO:0000313" key="2">
    <source>
        <dbReference type="Proteomes" id="UP001060215"/>
    </source>
</evidence>
<proteinExistence type="predicted"/>
<protein>
    <submittedName>
        <fullName evidence="1">Disease resistance protein</fullName>
    </submittedName>
</protein>
<comment type="caution">
    <text evidence="1">The sequence shown here is derived from an EMBL/GenBank/DDBJ whole genome shotgun (WGS) entry which is preliminary data.</text>
</comment>
<dbReference type="EMBL" id="CM045760">
    <property type="protein sequence ID" value="KAI8028542.1"/>
    <property type="molecule type" value="Genomic_DNA"/>
</dbReference>
<keyword evidence="2" id="KW-1185">Reference proteome</keyword>